<dbReference type="OrthoDB" id="24360at2"/>
<evidence type="ECO:0000256" key="2">
    <source>
        <dbReference type="ARBA" id="ARBA00006680"/>
    </source>
</evidence>
<feature type="coiled-coil region" evidence="7">
    <location>
        <begin position="289"/>
        <end position="316"/>
    </location>
</feature>
<evidence type="ECO:0000256" key="4">
    <source>
        <dbReference type="ARBA" id="ARBA00022884"/>
    </source>
</evidence>
<protein>
    <recommendedName>
        <fullName evidence="3">CRISPR system Cms protein Csm5</fullName>
    </recommendedName>
    <alternativeName>
        <fullName evidence="6">CRISPR type III A-associated protein Csm5</fullName>
    </alternativeName>
</protein>
<name>A0A1G7HLK2_9FIRM</name>
<accession>A0A1G7HLK2</accession>
<keyword evidence="5" id="KW-0051">Antiviral defense</keyword>
<feature type="domain" description="CRISPR type III-associated protein" evidence="8">
    <location>
        <begin position="168"/>
        <end position="302"/>
    </location>
</feature>
<reference evidence="10" key="1">
    <citation type="submission" date="2016-10" db="EMBL/GenBank/DDBJ databases">
        <authorList>
            <person name="Varghese N."/>
            <person name="Submissions S."/>
        </authorList>
    </citation>
    <scope>NUCLEOTIDE SEQUENCE [LARGE SCALE GENOMIC DNA]</scope>
    <source>
        <strain evidence="10">DSM 23256</strain>
    </source>
</reference>
<dbReference type="SUPFAM" id="SSF160980">
    <property type="entry name" value="SSO1389-like"/>
    <property type="match status" value="1"/>
</dbReference>
<keyword evidence="10" id="KW-1185">Reference proteome</keyword>
<sequence length="366" mass="41530">MLIITLLGTGNYQKTTYEWKENDKTCAYTTEFFPEAIAHFFQPDKIMALVTSQAKAHANFKNFCDRLPGLIEAIDIPEGKSEQDLWAIFDKCAAAIDEKETIILDITHAFRSLPLYVFTVAAYLRRTKGVKIKHIVYGAYEARDERNHSPTLDLRCPGRSEYMYKRYELEVLTPLAIGSGSKISPLEYLINNGKFIRVDMDKFFHDKRFDPNKFIQQAEAGRLDFARNWPFAADHPLYVLSGDKHTLDGLAPGRSEVHEFVREAAGWMVPGSSLKGALRTWTYQAAMTKDDHQKWLEKIEEKAADAKRKKEEAATKAEHAVSGTPNYSAFRALRLGALQQLIPQIWLFMRHGCCRSARTAAMAGAP</sequence>
<dbReference type="InterPro" id="IPR005537">
    <property type="entry name" value="RAMP_III_fam"/>
</dbReference>
<dbReference type="Proteomes" id="UP000243333">
    <property type="component" value="Unassembled WGS sequence"/>
</dbReference>
<dbReference type="CDD" id="cd09732">
    <property type="entry name" value="Csx1_III-U"/>
    <property type="match status" value="1"/>
</dbReference>
<dbReference type="NCBIfam" id="TIGR02549">
    <property type="entry name" value="CRISPR_DxTHG"/>
    <property type="match status" value="1"/>
</dbReference>
<dbReference type="STRING" id="1123285.SAMN05660235_00130"/>
<dbReference type="RefSeq" id="WP_093687117.1">
    <property type="nucleotide sequence ID" value="NZ_FNBU01000001.1"/>
</dbReference>
<evidence type="ECO:0000259" key="8">
    <source>
        <dbReference type="Pfam" id="PF03787"/>
    </source>
</evidence>
<organism evidence="9 10">
    <name type="scientific">Sporolituus thermophilus DSM 23256</name>
    <dbReference type="NCBI Taxonomy" id="1123285"/>
    <lineage>
        <taxon>Bacteria</taxon>
        <taxon>Bacillati</taxon>
        <taxon>Bacillota</taxon>
        <taxon>Negativicutes</taxon>
        <taxon>Selenomonadales</taxon>
        <taxon>Sporomusaceae</taxon>
        <taxon>Sporolituus</taxon>
    </lineage>
</organism>
<keyword evidence="7" id="KW-0175">Coiled coil</keyword>
<evidence type="ECO:0000256" key="5">
    <source>
        <dbReference type="ARBA" id="ARBA00023118"/>
    </source>
</evidence>
<keyword evidence="4" id="KW-0694">RNA-binding</keyword>
<dbReference type="InterPro" id="IPR013383">
    <property type="entry name" value="CRISPR-assoc_prot_DxTHG_CS"/>
</dbReference>
<proteinExistence type="inferred from homology"/>
<evidence type="ECO:0000256" key="3">
    <source>
        <dbReference type="ARBA" id="ARBA00016113"/>
    </source>
</evidence>
<evidence type="ECO:0000256" key="7">
    <source>
        <dbReference type="SAM" id="Coils"/>
    </source>
</evidence>
<dbReference type="PANTHER" id="PTHR38007">
    <property type="entry name" value="CRISPR SYSTEM CMS PROTEIN CSM5"/>
    <property type="match status" value="1"/>
</dbReference>
<evidence type="ECO:0000313" key="9">
    <source>
        <dbReference type="EMBL" id="SDF01243.1"/>
    </source>
</evidence>
<evidence type="ECO:0000256" key="6">
    <source>
        <dbReference type="ARBA" id="ARBA00031720"/>
    </source>
</evidence>
<dbReference type="InterPro" id="IPR010173">
    <property type="entry name" value="CRISPR-assoc_Csm5"/>
</dbReference>
<dbReference type="AlphaFoldDB" id="A0A1G7HLK2"/>
<gene>
    <name evidence="9" type="ORF">SAMN05660235_00130</name>
</gene>
<dbReference type="NCBIfam" id="TIGR01899">
    <property type="entry name" value="cas_TM1807_csm5"/>
    <property type="match status" value="1"/>
</dbReference>
<dbReference type="PANTHER" id="PTHR38007:SF1">
    <property type="entry name" value="CRISPR SYSTEM CMS PROTEIN CSM5"/>
    <property type="match status" value="1"/>
</dbReference>
<dbReference type="GO" id="GO:0051607">
    <property type="term" value="P:defense response to virus"/>
    <property type="evidence" value="ECO:0007669"/>
    <property type="project" value="UniProtKB-KW"/>
</dbReference>
<dbReference type="EMBL" id="FNBU01000001">
    <property type="protein sequence ID" value="SDF01243.1"/>
    <property type="molecule type" value="Genomic_DNA"/>
</dbReference>
<comment type="function">
    <text evidence="1">This subunit might be involved in maturation of a crRNA intermediate to its mature form.</text>
</comment>
<dbReference type="Pfam" id="PF03787">
    <property type="entry name" value="RAMPs"/>
    <property type="match status" value="1"/>
</dbReference>
<comment type="similarity">
    <text evidence="2">Belongs to the CRISPR-associated Csm5 family.</text>
</comment>
<evidence type="ECO:0000256" key="1">
    <source>
        <dbReference type="ARBA" id="ARBA00003088"/>
    </source>
</evidence>
<dbReference type="GO" id="GO:0003723">
    <property type="term" value="F:RNA binding"/>
    <property type="evidence" value="ECO:0007669"/>
    <property type="project" value="UniProtKB-KW"/>
</dbReference>
<evidence type="ECO:0000313" key="10">
    <source>
        <dbReference type="Proteomes" id="UP000243333"/>
    </source>
</evidence>